<protein>
    <submittedName>
        <fullName evidence="1">Uncharacterized protein</fullName>
    </submittedName>
</protein>
<organism evidence="1 2">
    <name type="scientific">Candidatus Iainarchaeum sp</name>
    <dbReference type="NCBI Taxonomy" id="3101447"/>
    <lineage>
        <taxon>Archaea</taxon>
        <taxon>Candidatus Iainarchaeota</taxon>
        <taxon>Candidatus Iainarchaeia</taxon>
        <taxon>Candidatus Iainarchaeales</taxon>
        <taxon>Candidatus Iainarchaeaceae</taxon>
        <taxon>Candidatus Iainarchaeum</taxon>
    </lineage>
</organism>
<evidence type="ECO:0000313" key="2">
    <source>
        <dbReference type="Proteomes" id="UP000675968"/>
    </source>
</evidence>
<name>A0A8T4LAR5_9ARCH</name>
<evidence type="ECO:0000313" key="1">
    <source>
        <dbReference type="EMBL" id="MBS3061800.1"/>
    </source>
</evidence>
<dbReference type="AlphaFoldDB" id="A0A8T4LAR5"/>
<proteinExistence type="predicted"/>
<reference evidence="1" key="2">
    <citation type="submission" date="2021-05" db="EMBL/GenBank/DDBJ databases">
        <title>Protein family content uncovers lineage relationships and bacterial pathway maintenance mechanisms in DPANN archaea.</title>
        <authorList>
            <person name="Castelle C.J."/>
            <person name="Meheust R."/>
            <person name="Jaffe A.L."/>
            <person name="Seitz K."/>
            <person name="Gong X."/>
            <person name="Baker B.J."/>
            <person name="Banfield J.F."/>
        </authorList>
    </citation>
    <scope>NUCLEOTIDE SEQUENCE</scope>
    <source>
        <strain evidence="1">RIFCSPLOWO2_01_FULL_AR10_48_17</strain>
    </source>
</reference>
<accession>A0A8T4LAR5</accession>
<sequence length="281" mass="32253">MGVLPILLGKSSTRDQIILILGQQGPLSAKGVFEKMDWTLVDRVSYQAVHKMLVSLEAEDVLVSKQKKFELNPQWVLSLKNFSRELDSEFRRSKSRRVPISFGSDTILEFSDISEFCVGMAKIFVTLGKSVRKGDKTMALIRNAWFPLSFRFSDFSLLKKMSDATPGQICVVITRDTNFNRWAQKMYSDAGFSVRINPSGNFEKDFGVIGSYYWEVDFSSDSRRWLESLYDKTNNLLDVFLHYARFLAKKPLSVSIKVRVYRNPQMAKMAFDQINSLYAHS</sequence>
<reference evidence="1" key="1">
    <citation type="submission" date="2021-03" db="EMBL/GenBank/DDBJ databases">
        <authorList>
            <person name="Jaffe A."/>
        </authorList>
    </citation>
    <scope>NUCLEOTIDE SEQUENCE</scope>
    <source>
        <strain evidence="1">RIFCSPLOWO2_01_FULL_AR10_48_17</strain>
    </source>
</reference>
<gene>
    <name evidence="1" type="ORF">J4215_04430</name>
</gene>
<comment type="caution">
    <text evidence="1">The sequence shown here is derived from an EMBL/GenBank/DDBJ whole genome shotgun (WGS) entry which is preliminary data.</text>
</comment>
<dbReference type="Proteomes" id="UP000675968">
    <property type="component" value="Unassembled WGS sequence"/>
</dbReference>
<dbReference type="EMBL" id="JAGVWC010000010">
    <property type="protein sequence ID" value="MBS3061800.1"/>
    <property type="molecule type" value="Genomic_DNA"/>
</dbReference>